<evidence type="ECO:0000313" key="2">
    <source>
        <dbReference type="Proteomes" id="UP000006251"/>
    </source>
</evidence>
<reference evidence="2" key="1">
    <citation type="journal article" date="2014" name="Environ. Microbiol.">
        <title>Comparative genomics of the marine bacterial genus Glaciecola reveals the high degree of genomic diversity and genomic characteristic for cold adaptation.</title>
        <authorList>
            <person name="Qin Q.L."/>
            <person name="Xie B.B."/>
            <person name="Yu Y."/>
            <person name="Shu Y.L."/>
            <person name="Rong J.C."/>
            <person name="Zhang Y.J."/>
            <person name="Zhao D.L."/>
            <person name="Chen X.L."/>
            <person name="Zhang X.Y."/>
            <person name="Chen B."/>
            <person name="Zhou B.C."/>
            <person name="Zhang Y.Z."/>
        </authorList>
    </citation>
    <scope>NUCLEOTIDE SEQUENCE [LARGE SCALE GENOMIC DNA]</scope>
    <source>
        <strain evidence="2">ACAM 615</strain>
    </source>
</reference>
<gene>
    <name evidence="1" type="ORF">GPAL_4067</name>
</gene>
<dbReference type="RefSeq" id="WP_006015728.1">
    <property type="nucleotide sequence ID" value="NZ_BAEQ01000068.1"/>
</dbReference>
<comment type="caution">
    <text evidence="1">The sequence shown here is derived from an EMBL/GenBank/DDBJ whole genome shotgun (WGS) entry which is preliminary data.</text>
</comment>
<dbReference type="EMBL" id="BAEQ01000068">
    <property type="protein sequence ID" value="GAC30906.1"/>
    <property type="molecule type" value="Genomic_DNA"/>
</dbReference>
<dbReference type="AlphaFoldDB" id="K6Z3W4"/>
<protein>
    <submittedName>
        <fullName evidence="1">Uncharacterized protein</fullName>
    </submittedName>
</protein>
<sequence length="62" mass="6931">MDISLKTIEVDRSGTGRLICKENISADIKVAFFFKVNKNRDDVLKVAQAIGCERASSKYCHP</sequence>
<keyword evidence="2" id="KW-1185">Reference proteome</keyword>
<dbReference type="Proteomes" id="UP000006251">
    <property type="component" value="Unassembled WGS sequence"/>
</dbReference>
<organism evidence="1 2">
    <name type="scientific">Brumicola pallidula DSM 14239 = ACAM 615</name>
    <dbReference type="NCBI Taxonomy" id="1121922"/>
    <lineage>
        <taxon>Bacteria</taxon>
        <taxon>Pseudomonadati</taxon>
        <taxon>Pseudomonadota</taxon>
        <taxon>Gammaproteobacteria</taxon>
        <taxon>Alteromonadales</taxon>
        <taxon>Alteromonadaceae</taxon>
        <taxon>Brumicola</taxon>
    </lineage>
</organism>
<proteinExistence type="predicted"/>
<evidence type="ECO:0000313" key="1">
    <source>
        <dbReference type="EMBL" id="GAC30906.1"/>
    </source>
</evidence>
<name>K6Z3W4_9ALTE</name>
<dbReference type="STRING" id="1121922.GCA_000428905_03208"/>
<accession>K6Z3W4</accession>